<dbReference type="InterPro" id="IPR050270">
    <property type="entry name" value="DegV_domain_contain"/>
</dbReference>
<organism evidence="2 3">
    <name type="scientific">Mycobacterium gastri</name>
    <dbReference type="NCBI Taxonomy" id="1777"/>
    <lineage>
        <taxon>Bacteria</taxon>
        <taxon>Bacillati</taxon>
        <taxon>Actinomycetota</taxon>
        <taxon>Actinomycetes</taxon>
        <taxon>Mycobacteriales</taxon>
        <taxon>Mycobacteriaceae</taxon>
        <taxon>Mycobacterium</taxon>
    </lineage>
</organism>
<dbReference type="AlphaFoldDB" id="A0A1X1V9D7"/>
<dbReference type="PANTHER" id="PTHR33434:SF2">
    <property type="entry name" value="FATTY ACID-BINDING PROTEIN TM_1468"/>
    <property type="match status" value="1"/>
</dbReference>
<gene>
    <name evidence="2" type="ORF">AWC07_13025</name>
</gene>
<dbReference type="InterPro" id="IPR043168">
    <property type="entry name" value="DegV_C"/>
</dbReference>
<sequence length="293" mass="31813">MADVAVVTNSNTGLPRTLIEDLDITVVSMYYDLGTGRLRESEFDGDADRFYTELEASKYVATTSPATVDDYIAVFERLLQTHNTVVSVLLTSAYSPTCANARQAAAQLESEGRGGERVVVIDSAGTGGRMGVQALAAARAAAAGQDRSRVIERVRRARQEVRVWVLVETLEYLRRGGKIGLAAAWLGSSLDLKSIITIESETKAVERVRTRKRGTERLVELMRQRRPAGADRWFVQHTNAHDDAQQLADRLAGLFGTEPLFVSEHGPVVAINFGPQSLWVGGLPGTALDGGRG</sequence>
<dbReference type="Gene3D" id="3.40.50.10170">
    <property type="match status" value="1"/>
</dbReference>
<name>A0A1X1V9D7_MYCGS</name>
<keyword evidence="3" id="KW-1185">Reference proteome</keyword>
<evidence type="ECO:0008006" key="4">
    <source>
        <dbReference type="Google" id="ProtNLM"/>
    </source>
</evidence>
<dbReference type="PROSITE" id="PS51482">
    <property type="entry name" value="DEGV"/>
    <property type="match status" value="1"/>
</dbReference>
<dbReference type="Pfam" id="PF02645">
    <property type="entry name" value="DegV"/>
    <property type="match status" value="1"/>
</dbReference>
<proteinExistence type="predicted"/>
<evidence type="ECO:0000256" key="1">
    <source>
        <dbReference type="ARBA" id="ARBA00023121"/>
    </source>
</evidence>
<evidence type="ECO:0000313" key="2">
    <source>
        <dbReference type="EMBL" id="ORV65675.1"/>
    </source>
</evidence>
<dbReference type="PANTHER" id="PTHR33434">
    <property type="entry name" value="DEGV DOMAIN-CONTAINING PROTEIN DR_1986-RELATED"/>
    <property type="match status" value="1"/>
</dbReference>
<dbReference type="Proteomes" id="UP000193738">
    <property type="component" value="Unassembled WGS sequence"/>
</dbReference>
<dbReference type="GO" id="GO:0008289">
    <property type="term" value="F:lipid binding"/>
    <property type="evidence" value="ECO:0007669"/>
    <property type="project" value="UniProtKB-KW"/>
</dbReference>
<evidence type="ECO:0000313" key="3">
    <source>
        <dbReference type="Proteomes" id="UP000193738"/>
    </source>
</evidence>
<dbReference type="SUPFAM" id="SSF82549">
    <property type="entry name" value="DAK1/DegV-like"/>
    <property type="match status" value="1"/>
</dbReference>
<reference evidence="2 3" key="1">
    <citation type="submission" date="2016-01" db="EMBL/GenBank/DDBJ databases">
        <title>The new phylogeny of the genus Mycobacterium.</title>
        <authorList>
            <person name="Tarcisio F."/>
            <person name="Conor M."/>
            <person name="Antonella G."/>
            <person name="Elisabetta G."/>
            <person name="Giulia F.S."/>
            <person name="Sara T."/>
            <person name="Anna F."/>
            <person name="Clotilde B."/>
            <person name="Roberto B."/>
            <person name="Veronica D.S."/>
            <person name="Fabio R."/>
            <person name="Monica P."/>
            <person name="Olivier J."/>
            <person name="Enrico T."/>
            <person name="Nicola S."/>
        </authorList>
    </citation>
    <scope>NUCLEOTIDE SEQUENCE [LARGE SCALE GENOMIC DNA]</scope>
    <source>
        <strain evidence="2 3">DSM 43505</strain>
    </source>
</reference>
<dbReference type="STRING" id="1777.AWC07_13025"/>
<dbReference type="InterPro" id="IPR003797">
    <property type="entry name" value="DegV"/>
</dbReference>
<accession>A0A1X1V9D7</accession>
<protein>
    <recommendedName>
        <fullName evidence="4">Fatty acid-binding protein DegV</fullName>
    </recommendedName>
</protein>
<dbReference type="Gene3D" id="3.30.1180.10">
    <property type="match status" value="1"/>
</dbReference>
<dbReference type="EMBL" id="LQOX01000121">
    <property type="protein sequence ID" value="ORV65675.1"/>
    <property type="molecule type" value="Genomic_DNA"/>
</dbReference>
<keyword evidence="1" id="KW-0446">Lipid-binding</keyword>
<dbReference type="NCBIfam" id="TIGR00762">
    <property type="entry name" value="DegV"/>
    <property type="match status" value="1"/>
</dbReference>
<dbReference type="RefSeq" id="WP_036409873.1">
    <property type="nucleotide sequence ID" value="NZ_LQOX01000121.1"/>
</dbReference>
<comment type="caution">
    <text evidence="2">The sequence shown here is derived from an EMBL/GenBank/DDBJ whole genome shotgun (WGS) entry which is preliminary data.</text>
</comment>